<organism evidence="2 3">
    <name type="scientific">Brachionus plicatilis</name>
    <name type="common">Marine rotifer</name>
    <name type="synonym">Brachionus muelleri</name>
    <dbReference type="NCBI Taxonomy" id="10195"/>
    <lineage>
        <taxon>Eukaryota</taxon>
        <taxon>Metazoa</taxon>
        <taxon>Spiralia</taxon>
        <taxon>Gnathifera</taxon>
        <taxon>Rotifera</taxon>
        <taxon>Eurotatoria</taxon>
        <taxon>Monogononta</taxon>
        <taxon>Pseudotrocha</taxon>
        <taxon>Ploima</taxon>
        <taxon>Brachionidae</taxon>
        <taxon>Brachionus</taxon>
    </lineage>
</organism>
<dbReference type="AlphaFoldDB" id="A0A3M7STC0"/>
<dbReference type="EMBL" id="REGN01000800">
    <property type="protein sequence ID" value="RNA38942.1"/>
    <property type="molecule type" value="Genomic_DNA"/>
</dbReference>
<gene>
    <name evidence="2" type="ORF">BpHYR1_008272</name>
</gene>
<protein>
    <submittedName>
        <fullName evidence="2">Uncharacterized protein</fullName>
    </submittedName>
</protein>
<proteinExistence type="predicted"/>
<evidence type="ECO:0000313" key="2">
    <source>
        <dbReference type="EMBL" id="RNA38942.1"/>
    </source>
</evidence>
<feature type="region of interest" description="Disordered" evidence="1">
    <location>
        <begin position="38"/>
        <end position="64"/>
    </location>
</feature>
<dbReference type="Proteomes" id="UP000276133">
    <property type="component" value="Unassembled WGS sequence"/>
</dbReference>
<reference evidence="2 3" key="1">
    <citation type="journal article" date="2018" name="Sci. Rep.">
        <title>Genomic signatures of local adaptation to the degree of environmental predictability in rotifers.</title>
        <authorList>
            <person name="Franch-Gras L."/>
            <person name="Hahn C."/>
            <person name="Garcia-Roger E.M."/>
            <person name="Carmona M.J."/>
            <person name="Serra M."/>
            <person name="Gomez A."/>
        </authorList>
    </citation>
    <scope>NUCLEOTIDE SEQUENCE [LARGE SCALE GENOMIC DNA]</scope>
    <source>
        <strain evidence="2">HYR1</strain>
    </source>
</reference>
<feature type="compositionally biased region" description="Low complexity" evidence="1">
    <location>
        <begin position="38"/>
        <end position="48"/>
    </location>
</feature>
<name>A0A3M7STC0_BRAPC</name>
<comment type="caution">
    <text evidence="2">The sequence shown here is derived from an EMBL/GenBank/DDBJ whole genome shotgun (WGS) entry which is preliminary data.</text>
</comment>
<evidence type="ECO:0000313" key="3">
    <source>
        <dbReference type="Proteomes" id="UP000276133"/>
    </source>
</evidence>
<sequence>MQLRLKLVHENILLNRLNIEINRLNNSICNYRFRTCISSSSSSSSSSSLKLQRDESRGARQLCD</sequence>
<accession>A0A3M7STC0</accession>
<feature type="compositionally biased region" description="Basic and acidic residues" evidence="1">
    <location>
        <begin position="51"/>
        <end position="64"/>
    </location>
</feature>
<evidence type="ECO:0000256" key="1">
    <source>
        <dbReference type="SAM" id="MobiDB-lite"/>
    </source>
</evidence>
<keyword evidence="3" id="KW-1185">Reference proteome</keyword>